<dbReference type="Proteomes" id="UP000032900">
    <property type="component" value="Unassembled WGS sequence"/>
</dbReference>
<sequence length="81" mass="9638">MNAPKILIADDVDYLVEYMISHLDKMLTDATYFRARNGYEVFTLAMLSNPISFYWIGKCPSFQVWMRSRLCRHTRRPKTSR</sequence>
<dbReference type="AlphaFoldDB" id="A0A0E9LYP4"/>
<comment type="caution">
    <text evidence="1">The sequence shown here is derived from an EMBL/GenBank/DDBJ whole genome shotgun (WGS) entry which is preliminary data.</text>
</comment>
<organism evidence="1 2">
    <name type="scientific">Geofilum rubicundum JCM 15548</name>
    <dbReference type="NCBI Taxonomy" id="1236989"/>
    <lineage>
        <taxon>Bacteria</taxon>
        <taxon>Pseudomonadati</taxon>
        <taxon>Bacteroidota</taxon>
        <taxon>Bacteroidia</taxon>
        <taxon>Marinilabiliales</taxon>
        <taxon>Marinilabiliaceae</taxon>
        <taxon>Geofilum</taxon>
    </lineage>
</organism>
<evidence type="ECO:0000313" key="1">
    <source>
        <dbReference type="EMBL" id="GAO29985.1"/>
    </source>
</evidence>
<keyword evidence="2" id="KW-1185">Reference proteome</keyword>
<protein>
    <submittedName>
        <fullName evidence="1">Uncharacterized protein</fullName>
    </submittedName>
</protein>
<gene>
    <name evidence="1" type="ORF">JCM15548_12226</name>
</gene>
<reference evidence="1 2" key="1">
    <citation type="journal article" date="2015" name="Microbes Environ.">
        <title>Distribution and evolution of nitrogen fixation genes in the phylum bacteroidetes.</title>
        <authorList>
            <person name="Inoue J."/>
            <person name="Oshima K."/>
            <person name="Suda W."/>
            <person name="Sakamoto M."/>
            <person name="Iino T."/>
            <person name="Noda S."/>
            <person name="Hongoh Y."/>
            <person name="Hattori M."/>
            <person name="Ohkuma M."/>
        </authorList>
    </citation>
    <scope>NUCLEOTIDE SEQUENCE [LARGE SCALE GENOMIC DNA]</scope>
    <source>
        <strain evidence="1">JCM 15548</strain>
    </source>
</reference>
<dbReference type="STRING" id="1236989.JCM15548_12226"/>
<dbReference type="RefSeq" id="WP_157482593.1">
    <property type="nucleotide sequence ID" value="NZ_BAZW01000016.1"/>
</dbReference>
<dbReference type="EMBL" id="BAZW01000016">
    <property type="protein sequence ID" value="GAO29985.1"/>
    <property type="molecule type" value="Genomic_DNA"/>
</dbReference>
<name>A0A0E9LYP4_9BACT</name>
<proteinExistence type="predicted"/>
<accession>A0A0E9LYP4</accession>
<evidence type="ECO:0000313" key="2">
    <source>
        <dbReference type="Proteomes" id="UP000032900"/>
    </source>
</evidence>